<dbReference type="EMBL" id="JARAOO010000007">
    <property type="protein sequence ID" value="KAJ7962842.1"/>
    <property type="molecule type" value="Genomic_DNA"/>
</dbReference>
<organism evidence="2 3">
    <name type="scientific">Quillaja saponaria</name>
    <name type="common">Soap bark tree</name>
    <dbReference type="NCBI Taxonomy" id="32244"/>
    <lineage>
        <taxon>Eukaryota</taxon>
        <taxon>Viridiplantae</taxon>
        <taxon>Streptophyta</taxon>
        <taxon>Embryophyta</taxon>
        <taxon>Tracheophyta</taxon>
        <taxon>Spermatophyta</taxon>
        <taxon>Magnoliopsida</taxon>
        <taxon>eudicotyledons</taxon>
        <taxon>Gunneridae</taxon>
        <taxon>Pentapetalae</taxon>
        <taxon>rosids</taxon>
        <taxon>fabids</taxon>
        <taxon>Fabales</taxon>
        <taxon>Quillajaceae</taxon>
        <taxon>Quillaja</taxon>
    </lineage>
</organism>
<gene>
    <name evidence="2" type="ORF">O6P43_018012</name>
</gene>
<evidence type="ECO:0000259" key="1">
    <source>
        <dbReference type="PROSITE" id="PS51806"/>
    </source>
</evidence>
<dbReference type="AlphaFoldDB" id="A0AAD7LRI9"/>
<proteinExistence type="predicted"/>
<dbReference type="GO" id="GO:0006351">
    <property type="term" value="P:DNA-templated transcription"/>
    <property type="evidence" value="ECO:0007669"/>
    <property type="project" value="InterPro"/>
</dbReference>
<dbReference type="PANTHER" id="PTHR47209">
    <property type="entry name" value="OS06G0639500 PROTEIN"/>
    <property type="match status" value="1"/>
</dbReference>
<feature type="domain" description="DOG1" evidence="1">
    <location>
        <begin position="63"/>
        <end position="282"/>
    </location>
</feature>
<dbReference type="InterPro" id="IPR025422">
    <property type="entry name" value="TGA_domain"/>
</dbReference>
<dbReference type="GO" id="GO:0043565">
    <property type="term" value="F:sequence-specific DNA binding"/>
    <property type="evidence" value="ECO:0007669"/>
    <property type="project" value="InterPro"/>
</dbReference>
<name>A0AAD7LRI9_QUISA</name>
<accession>A0AAD7LRI9</accession>
<protein>
    <submittedName>
        <fullName evidence="2">Transcription factor TGA like domain</fullName>
    </submittedName>
</protein>
<sequence>MKGTPSHSLKKYDLEYDYEVYEDCEERREDKEILKKEPEGVEIDDINGRLQCMTLHKPEASKKELKWQKHGLWRQEQKSRVARLEKQLKARWELEGLIEEQLNRFYSYYNEAMLPSQLKDVTELLMPKWTPPLELASVTWMGDWRPSAILNILQGLVSCSSSASSYLLDSSEIEKLLPQLIHETRIEEAVIDEEMAEIQVTCILHLPFVTRNSQQGASALSSVRSEFKKIEQVVTKAQNLRFKVLEMVLKKMLNQTDAAEFLVAFEGIEDMIHQFAANQKLQKGPVTVPVKALQYC</sequence>
<keyword evidence="3" id="KW-1185">Reference proteome</keyword>
<dbReference type="KEGG" id="qsa:O6P43_018012"/>
<comment type="caution">
    <text evidence="2">The sequence shown here is derived from an EMBL/GenBank/DDBJ whole genome shotgun (WGS) entry which is preliminary data.</text>
</comment>
<evidence type="ECO:0000313" key="3">
    <source>
        <dbReference type="Proteomes" id="UP001163823"/>
    </source>
</evidence>
<dbReference type="Pfam" id="PF14144">
    <property type="entry name" value="DOG1"/>
    <property type="match status" value="1"/>
</dbReference>
<dbReference type="PANTHER" id="PTHR47209:SF4">
    <property type="entry name" value="SEED DORMANCY CONTROL PROTEIN"/>
    <property type="match status" value="1"/>
</dbReference>
<dbReference type="Proteomes" id="UP001163823">
    <property type="component" value="Chromosome 7"/>
</dbReference>
<dbReference type="InterPro" id="IPR053293">
    <property type="entry name" value="OCM_Kinase"/>
</dbReference>
<evidence type="ECO:0000313" key="2">
    <source>
        <dbReference type="EMBL" id="KAJ7962842.1"/>
    </source>
</evidence>
<dbReference type="PROSITE" id="PS51806">
    <property type="entry name" value="DOG1"/>
    <property type="match status" value="1"/>
</dbReference>
<reference evidence="2" key="1">
    <citation type="journal article" date="2023" name="Science">
        <title>Elucidation of the pathway for biosynthesis of saponin adjuvants from the soapbark tree.</title>
        <authorList>
            <person name="Reed J."/>
            <person name="Orme A."/>
            <person name="El-Demerdash A."/>
            <person name="Owen C."/>
            <person name="Martin L.B.B."/>
            <person name="Misra R.C."/>
            <person name="Kikuchi S."/>
            <person name="Rejzek M."/>
            <person name="Martin A.C."/>
            <person name="Harkess A."/>
            <person name="Leebens-Mack J."/>
            <person name="Louveau T."/>
            <person name="Stephenson M.J."/>
            <person name="Osbourn A."/>
        </authorList>
    </citation>
    <scope>NUCLEOTIDE SEQUENCE</scope>
    <source>
        <strain evidence="2">S10</strain>
    </source>
</reference>